<dbReference type="PANTHER" id="PTHR43329">
    <property type="entry name" value="EPOXIDE HYDROLASE"/>
    <property type="match status" value="1"/>
</dbReference>
<dbReference type="InterPro" id="IPR000639">
    <property type="entry name" value="Epox_hydrolase-like"/>
</dbReference>
<dbReference type="OrthoDB" id="7130006at2759"/>
<evidence type="ECO:0000313" key="4">
    <source>
        <dbReference type="Proteomes" id="UP000231279"/>
    </source>
</evidence>
<evidence type="ECO:0000256" key="1">
    <source>
        <dbReference type="ARBA" id="ARBA00022801"/>
    </source>
</evidence>
<organism evidence="3 4">
    <name type="scientific">Handroanthus impetiginosus</name>
    <dbReference type="NCBI Taxonomy" id="429701"/>
    <lineage>
        <taxon>Eukaryota</taxon>
        <taxon>Viridiplantae</taxon>
        <taxon>Streptophyta</taxon>
        <taxon>Embryophyta</taxon>
        <taxon>Tracheophyta</taxon>
        <taxon>Spermatophyta</taxon>
        <taxon>Magnoliopsida</taxon>
        <taxon>eudicotyledons</taxon>
        <taxon>Gunneridae</taxon>
        <taxon>Pentapetalae</taxon>
        <taxon>asterids</taxon>
        <taxon>lamiids</taxon>
        <taxon>Lamiales</taxon>
        <taxon>Bignoniaceae</taxon>
        <taxon>Crescentiina</taxon>
        <taxon>Tabebuia alliance</taxon>
        <taxon>Handroanthus</taxon>
    </lineage>
</organism>
<gene>
    <name evidence="3" type="ORF">CDL12_08928</name>
</gene>
<dbReference type="AlphaFoldDB" id="A0A2G9HLK6"/>
<comment type="similarity">
    <text evidence="2">Belongs to the AB hydrolase superfamily. Epoxide hydrolase family.</text>
</comment>
<dbReference type="EMBL" id="NKXS01001467">
    <property type="protein sequence ID" value="PIN18402.1"/>
    <property type="molecule type" value="Genomic_DNA"/>
</dbReference>
<accession>A0A2G9HLK6</accession>
<comment type="caution">
    <text evidence="3">The sequence shown here is derived from an EMBL/GenBank/DDBJ whole genome shotgun (WGS) entry which is preliminary data.</text>
</comment>
<evidence type="ECO:0000313" key="3">
    <source>
        <dbReference type="EMBL" id="PIN18402.1"/>
    </source>
</evidence>
<protein>
    <submittedName>
        <fullName evidence="3">Soluble epoxide hydrolase</fullName>
        <ecNumber evidence="3">3.3.2.10</ecNumber>
    </submittedName>
</protein>
<keyword evidence="4" id="KW-1185">Reference proteome</keyword>
<dbReference type="Gene3D" id="3.40.50.1820">
    <property type="entry name" value="alpha/beta hydrolase"/>
    <property type="match status" value="1"/>
</dbReference>
<dbReference type="PRINTS" id="PR00412">
    <property type="entry name" value="EPOXHYDRLASE"/>
</dbReference>
<proteinExistence type="inferred from homology"/>
<dbReference type="SUPFAM" id="SSF53474">
    <property type="entry name" value="alpha/beta-Hydrolases"/>
    <property type="match status" value="1"/>
</dbReference>
<evidence type="ECO:0000256" key="2">
    <source>
        <dbReference type="ARBA" id="ARBA00038334"/>
    </source>
</evidence>
<dbReference type="EC" id="3.3.2.10" evidence="3"/>
<dbReference type="Proteomes" id="UP000231279">
    <property type="component" value="Unassembled WGS sequence"/>
</dbReference>
<dbReference type="InterPro" id="IPR029058">
    <property type="entry name" value="AB_hydrolase_fold"/>
</dbReference>
<keyword evidence="1 3" id="KW-0378">Hydrolase</keyword>
<name>A0A2G9HLK6_9LAMI</name>
<dbReference type="STRING" id="429701.A0A2G9HLK6"/>
<dbReference type="GO" id="GO:0004301">
    <property type="term" value="F:epoxide hydrolase activity"/>
    <property type="evidence" value="ECO:0007669"/>
    <property type="project" value="UniProtKB-EC"/>
</dbReference>
<sequence>MSPVEKIRSLYGDDHYICRFQERGDIEAEFAKIGAKEVLKNILAFRTPGPFYFPKGKGFGYSAERAPWLTEEDLDYYVSRFEKTGFTGGVNYYRAFGLNWELNAPWSRAQVKVPVKFIVGELDLSYHVPGTKDYIHKGWFQKFVPLLHEIIVLEGAAHFVNQEKPEEINEHIHAFLKQF</sequence>
<reference evidence="4" key="1">
    <citation type="journal article" date="2018" name="Gigascience">
        <title>Genome assembly of the Pink Ipe (Handroanthus impetiginosus, Bignoniaceae), a highly valued, ecologically keystone Neotropical timber forest tree.</title>
        <authorList>
            <person name="Silva-Junior O.B."/>
            <person name="Grattapaglia D."/>
            <person name="Novaes E."/>
            <person name="Collevatti R.G."/>
        </authorList>
    </citation>
    <scope>NUCLEOTIDE SEQUENCE [LARGE SCALE GENOMIC DNA]</scope>
    <source>
        <strain evidence="4">cv. UFG-1</strain>
    </source>
</reference>